<dbReference type="PANTHER" id="PTHR47964">
    <property type="entry name" value="ATP-DEPENDENT DNA HELICASE HOMOLOG RECG, CHLOROPLASTIC"/>
    <property type="match status" value="1"/>
</dbReference>
<dbReference type="Pfam" id="PF03461">
    <property type="entry name" value="TRCF"/>
    <property type="match status" value="1"/>
</dbReference>
<evidence type="ECO:0000256" key="10">
    <source>
        <dbReference type="ARBA" id="ARBA00061104"/>
    </source>
</evidence>
<dbReference type="GO" id="GO:0005737">
    <property type="term" value="C:cytoplasm"/>
    <property type="evidence" value="ECO:0007669"/>
    <property type="project" value="UniProtKB-SubCell"/>
</dbReference>
<dbReference type="SMART" id="SM01058">
    <property type="entry name" value="CarD_TRCF"/>
    <property type="match status" value="1"/>
</dbReference>
<comment type="subcellular location">
    <subcellularLocation>
        <location evidence="1 13">Cytoplasm</location>
    </subcellularLocation>
</comment>
<name>A0A520LN75_9GAMM</name>
<keyword evidence="8 13" id="KW-0238">DNA-binding</keyword>
<evidence type="ECO:0000256" key="12">
    <source>
        <dbReference type="ARBA" id="ARBA00070128"/>
    </source>
</evidence>
<dbReference type="InterPro" id="IPR004576">
    <property type="entry name" value="Mfd"/>
</dbReference>
<dbReference type="InterPro" id="IPR014001">
    <property type="entry name" value="Helicase_ATP-bd"/>
</dbReference>
<dbReference type="InterPro" id="IPR036101">
    <property type="entry name" value="CarD-like/TRCF_RID_sf"/>
</dbReference>
<dbReference type="SUPFAM" id="SSF143517">
    <property type="entry name" value="TRCF domain-like"/>
    <property type="match status" value="1"/>
</dbReference>
<dbReference type="InterPro" id="IPR027417">
    <property type="entry name" value="P-loop_NTPase"/>
</dbReference>
<dbReference type="SUPFAM" id="SSF141259">
    <property type="entry name" value="CarD-like"/>
    <property type="match status" value="1"/>
</dbReference>
<evidence type="ECO:0000256" key="8">
    <source>
        <dbReference type="ARBA" id="ARBA00023125"/>
    </source>
</evidence>
<evidence type="ECO:0000256" key="1">
    <source>
        <dbReference type="ARBA" id="ARBA00004496"/>
    </source>
</evidence>
<dbReference type="SMART" id="SM00490">
    <property type="entry name" value="HELICc"/>
    <property type="match status" value="1"/>
</dbReference>
<dbReference type="GO" id="GO:0000716">
    <property type="term" value="P:transcription-coupled nucleotide-excision repair, DNA damage recognition"/>
    <property type="evidence" value="ECO:0007669"/>
    <property type="project" value="UniProtKB-UniRule"/>
</dbReference>
<keyword evidence="9 13" id="KW-0234">DNA repair</keyword>
<dbReference type="PANTHER" id="PTHR47964:SF1">
    <property type="entry name" value="ATP-DEPENDENT DNA HELICASE HOMOLOG RECG, CHLOROPLASTIC"/>
    <property type="match status" value="1"/>
</dbReference>
<gene>
    <name evidence="13 16" type="primary">mfd</name>
    <name evidence="16" type="ORF">EVB02_01315</name>
</gene>
<dbReference type="InterPro" id="IPR011545">
    <property type="entry name" value="DEAD/DEAH_box_helicase_dom"/>
</dbReference>
<protein>
    <recommendedName>
        <fullName evidence="12 13">Transcription-repair-coupling factor</fullName>
        <shortName evidence="13">TRCF</shortName>
        <ecNumber evidence="13">3.6.4.-</ecNumber>
    </recommendedName>
</protein>
<dbReference type="SMART" id="SM00982">
    <property type="entry name" value="TRCF"/>
    <property type="match status" value="1"/>
</dbReference>
<dbReference type="HAMAP" id="MF_00969">
    <property type="entry name" value="TRCF"/>
    <property type="match status" value="1"/>
</dbReference>
<keyword evidence="5 13" id="KW-0378">Hydrolase</keyword>
<dbReference type="FunFam" id="3.40.50.300:FF:000546">
    <property type="entry name" value="Transcription-repair-coupling factor"/>
    <property type="match status" value="1"/>
</dbReference>
<evidence type="ECO:0000256" key="5">
    <source>
        <dbReference type="ARBA" id="ARBA00022801"/>
    </source>
</evidence>
<comment type="similarity">
    <text evidence="10 13">In the N-terminal section; belongs to the UvrB family.</text>
</comment>
<dbReference type="Gene3D" id="3.40.50.11140">
    <property type="match status" value="1"/>
</dbReference>
<dbReference type="EMBL" id="SHBO01000009">
    <property type="protein sequence ID" value="RZO07803.1"/>
    <property type="molecule type" value="Genomic_DNA"/>
</dbReference>
<evidence type="ECO:0000259" key="14">
    <source>
        <dbReference type="PROSITE" id="PS51192"/>
    </source>
</evidence>
<dbReference type="PROSITE" id="PS51194">
    <property type="entry name" value="HELICASE_CTER"/>
    <property type="match status" value="1"/>
</dbReference>
<dbReference type="GO" id="GO:0003678">
    <property type="term" value="F:DNA helicase activity"/>
    <property type="evidence" value="ECO:0007669"/>
    <property type="project" value="TreeGrafter"/>
</dbReference>
<evidence type="ECO:0000256" key="9">
    <source>
        <dbReference type="ARBA" id="ARBA00023204"/>
    </source>
</evidence>
<evidence type="ECO:0000313" key="17">
    <source>
        <dbReference type="Proteomes" id="UP000318148"/>
    </source>
</evidence>
<feature type="domain" description="Helicase ATP-binding" evidence="14">
    <location>
        <begin position="597"/>
        <end position="758"/>
    </location>
</feature>
<dbReference type="Pfam" id="PF21132">
    <property type="entry name" value="MFD_D3"/>
    <property type="match status" value="1"/>
</dbReference>
<dbReference type="Gene3D" id="2.40.10.170">
    <property type="match status" value="1"/>
</dbReference>
<dbReference type="GO" id="GO:0005524">
    <property type="term" value="F:ATP binding"/>
    <property type="evidence" value="ECO:0007669"/>
    <property type="project" value="UniProtKB-UniRule"/>
</dbReference>
<dbReference type="SMART" id="SM00487">
    <property type="entry name" value="DEXDc"/>
    <property type="match status" value="1"/>
</dbReference>
<dbReference type="SUPFAM" id="SSF52540">
    <property type="entry name" value="P-loop containing nucleoside triphosphate hydrolases"/>
    <property type="match status" value="3"/>
</dbReference>
<dbReference type="Pfam" id="PF17757">
    <property type="entry name" value="UvrB_inter"/>
    <property type="match status" value="1"/>
</dbReference>
<dbReference type="PROSITE" id="PS51192">
    <property type="entry name" value="HELICASE_ATP_BIND_1"/>
    <property type="match status" value="1"/>
</dbReference>
<dbReference type="InterPro" id="IPR003711">
    <property type="entry name" value="CarD-like/TRCF_RID"/>
</dbReference>
<keyword evidence="7 13" id="KW-0067">ATP-binding</keyword>
<dbReference type="AlphaFoldDB" id="A0A520LN75"/>
<dbReference type="Pfam" id="PF00270">
    <property type="entry name" value="DEAD"/>
    <property type="match status" value="1"/>
</dbReference>
<dbReference type="Pfam" id="PF02559">
    <property type="entry name" value="CarD_TRCF_RID"/>
    <property type="match status" value="1"/>
</dbReference>
<evidence type="ECO:0000259" key="15">
    <source>
        <dbReference type="PROSITE" id="PS51194"/>
    </source>
</evidence>
<dbReference type="Gene3D" id="3.30.2060.10">
    <property type="entry name" value="Penicillin-binding protein 1b domain"/>
    <property type="match status" value="1"/>
</dbReference>
<sequence length="1134" mass="129659">MLDTAQHLLLSEAIEKNNSLSLVITSSAQEANSLTSVLNFFLKDTNVPILSFPDRETLPYDVFSPHQDLISKRLETLSKLSNISRGALIVPITTLMNYLPPKEFISSRTFIYKVGDNFDSNKLQKRLSAGGYRRVQTVYEHGEFALRGSIIDIYPMGVANPFRIDLFDDEIESIRIFETTTQVSTCQVENINLIPANEFPLDKPAIDIFSSNWVKYLDSDPLKSNIYKSVRKGISPNGIEYYMPLFFSKTSTLFDYLPQNLSHIVIGDIENLATKYWNDISLRYENCMFDTSKPPLKPEKLFSYPKDIIDKITATRRLDNADIKCSSSLYGVLPCFENTENLEQKLSLLETFLSHERVASQTLKVLFCVESSGRREILIEMLQTINIFPKEVNSWKEFKASNNHFSITISELMKGVYLTDKKELVLTESDLFGQKVQQRRRRKVNNESNHNFFRDLSELKIEEPVVHLEHGIGLYKGLETLIIDNVESEFIVLMYAEKSIIYLPVSSIHLISRFSSGTNIVPKLNRLGSDQWDTARKKAVAKARDTAVELLDVYSRRASSIGFSYRPFEVEYQQFCSEFKFEETADQLQAIDAVRNDLLGKNLMDRLICGDVGFGKTEVAMRAAFTAMVNAKQVVILVPTTLLAQQHLTTFRDRFSEWPFQIEELSRFKSATEQKAIIKQVEAGKVDLLISTHKLLYQNLKFKNLSLMVIDEEHRFGVRQKEKMKSLKSNIDILTMTATPIPRTLNLAMNEVRDLSIIATPPEKRLSVKTFVTSNQTAIIREAISREILRGGQVYFLHNDVKTITRITQNIKELVPEATVDFAHGQMRERDLERVMSDFYHQRFAVLVCTTIIETGIDIPSANTIVINNADKFGLAQLHQLRGRVGRSHHQAYAYLVTDEDKKITSDAKKRLEAISISEKLGSGFILATNDLEIRGAGELLGDEQSGHIHTIGFTLYMEMLERAITELREGSLSYDAPLIADQTEINLHIPTYIPETYIVDVNTRLMMYKRIANCKKEEEMHELQVEMIDRFGLLPTETKNLFSTNYLKQLAHELGITKLEFSKTRGRIKFSDKTNIKPENVIKLIQNEPDKFQLKSQNQLNFVMEIEQDDDLFKKISDMLAQINCNELDIAQG</sequence>
<dbReference type="Gene3D" id="3.40.50.300">
    <property type="entry name" value="P-loop containing nucleotide triphosphate hydrolases"/>
    <property type="match status" value="2"/>
</dbReference>
<comment type="similarity">
    <text evidence="11 13">In the C-terminal section; belongs to the helicase family. RecG subfamily.</text>
</comment>
<keyword evidence="6" id="KW-0347">Helicase</keyword>
<reference evidence="16 17" key="1">
    <citation type="submission" date="2019-02" db="EMBL/GenBank/DDBJ databases">
        <title>Prokaryotic population dynamics and viral predation in marine succession experiment using metagenomics: the confinement effect.</title>
        <authorList>
            <person name="Haro-Moreno J.M."/>
            <person name="Rodriguez-Valera F."/>
            <person name="Lopez-Perez M."/>
        </authorList>
    </citation>
    <scope>NUCLEOTIDE SEQUENCE [LARGE SCALE GENOMIC DNA]</scope>
    <source>
        <strain evidence="16">MED-G169</strain>
    </source>
</reference>
<organism evidence="16 17">
    <name type="scientific">SAR92 clade bacterium</name>
    <dbReference type="NCBI Taxonomy" id="2315479"/>
    <lineage>
        <taxon>Bacteria</taxon>
        <taxon>Pseudomonadati</taxon>
        <taxon>Pseudomonadota</taxon>
        <taxon>Gammaproteobacteria</taxon>
        <taxon>Cellvibrionales</taxon>
        <taxon>Porticoccaceae</taxon>
        <taxon>SAR92 clade</taxon>
    </lineage>
</organism>
<keyword evidence="4 13" id="KW-0227">DNA damage</keyword>
<evidence type="ECO:0000256" key="7">
    <source>
        <dbReference type="ARBA" id="ARBA00022840"/>
    </source>
</evidence>
<dbReference type="CDD" id="cd17991">
    <property type="entry name" value="DEXHc_TRCF"/>
    <property type="match status" value="1"/>
</dbReference>
<dbReference type="FunFam" id="3.40.50.300:FF:000300">
    <property type="entry name" value="Transcription-repair-coupling factor"/>
    <property type="match status" value="1"/>
</dbReference>
<dbReference type="InterPro" id="IPR001650">
    <property type="entry name" value="Helicase_C-like"/>
</dbReference>
<comment type="caution">
    <text evidence="16">The sequence shown here is derived from an EMBL/GenBank/DDBJ whole genome shotgun (WGS) entry which is preliminary data.</text>
</comment>
<dbReference type="Proteomes" id="UP000318148">
    <property type="component" value="Unassembled WGS sequence"/>
</dbReference>
<evidence type="ECO:0000256" key="2">
    <source>
        <dbReference type="ARBA" id="ARBA00022490"/>
    </source>
</evidence>
<proteinExistence type="inferred from homology"/>
<dbReference type="InterPro" id="IPR048635">
    <property type="entry name" value="MFD_D3"/>
</dbReference>
<dbReference type="InterPro" id="IPR037235">
    <property type="entry name" value="TRCF-like_C_D7"/>
</dbReference>
<dbReference type="GO" id="GO:0016787">
    <property type="term" value="F:hydrolase activity"/>
    <property type="evidence" value="ECO:0007669"/>
    <property type="project" value="UniProtKB-KW"/>
</dbReference>
<feature type="domain" description="Helicase C-terminal" evidence="15">
    <location>
        <begin position="775"/>
        <end position="933"/>
    </location>
</feature>
<dbReference type="NCBIfam" id="TIGR00580">
    <property type="entry name" value="mfd"/>
    <property type="match status" value="1"/>
</dbReference>
<comment type="function">
    <text evidence="13">Couples transcription and DNA repair by recognizing RNA polymerase (RNAP) stalled at DNA lesions. Mediates ATP-dependent release of RNAP and its truncated transcript from the DNA, and recruitment of nucleotide excision repair machinery to the damaged site.</text>
</comment>
<keyword evidence="3 13" id="KW-0547">Nucleotide-binding</keyword>
<evidence type="ECO:0000313" key="16">
    <source>
        <dbReference type="EMBL" id="RZO07803.1"/>
    </source>
</evidence>
<dbReference type="GO" id="GO:0006355">
    <property type="term" value="P:regulation of DNA-templated transcription"/>
    <property type="evidence" value="ECO:0007669"/>
    <property type="project" value="UniProtKB-UniRule"/>
</dbReference>
<evidence type="ECO:0000256" key="4">
    <source>
        <dbReference type="ARBA" id="ARBA00022763"/>
    </source>
</evidence>
<keyword evidence="2 13" id="KW-0963">Cytoplasm</keyword>
<accession>A0A520LN75</accession>
<evidence type="ECO:0000256" key="11">
    <source>
        <dbReference type="ARBA" id="ARBA00061399"/>
    </source>
</evidence>
<dbReference type="Pfam" id="PF00271">
    <property type="entry name" value="Helicase_C"/>
    <property type="match status" value="1"/>
</dbReference>
<dbReference type="EC" id="3.6.4.-" evidence="13"/>
<dbReference type="InterPro" id="IPR047112">
    <property type="entry name" value="RecG/Mfd"/>
</dbReference>
<dbReference type="InterPro" id="IPR041471">
    <property type="entry name" value="UvrB_inter"/>
</dbReference>
<evidence type="ECO:0000256" key="6">
    <source>
        <dbReference type="ARBA" id="ARBA00022806"/>
    </source>
</evidence>
<dbReference type="Gene3D" id="3.90.1150.50">
    <property type="entry name" value="Transcription-repair-coupling factor, D7 domain"/>
    <property type="match status" value="1"/>
</dbReference>
<evidence type="ECO:0000256" key="3">
    <source>
        <dbReference type="ARBA" id="ARBA00022741"/>
    </source>
</evidence>
<evidence type="ECO:0000256" key="13">
    <source>
        <dbReference type="HAMAP-Rule" id="MF_00969"/>
    </source>
</evidence>
<dbReference type="InterPro" id="IPR005118">
    <property type="entry name" value="TRCF_C"/>
</dbReference>
<dbReference type="GO" id="GO:0003684">
    <property type="term" value="F:damaged DNA binding"/>
    <property type="evidence" value="ECO:0007669"/>
    <property type="project" value="InterPro"/>
</dbReference>
<dbReference type="Gene3D" id="3.40.50.11180">
    <property type="match status" value="1"/>
</dbReference>